<feature type="coiled-coil region" evidence="6">
    <location>
        <begin position="602"/>
        <end position="657"/>
    </location>
</feature>
<dbReference type="InterPro" id="IPR036291">
    <property type="entry name" value="NAD(P)-bd_dom_sf"/>
</dbReference>
<dbReference type="SUPFAM" id="SSF55347">
    <property type="entry name" value="Glyceraldehyde-3-phosphate dehydrogenase-like, C-terminal domain"/>
    <property type="match status" value="1"/>
</dbReference>
<feature type="compositionally biased region" description="Acidic residues" evidence="7">
    <location>
        <begin position="2040"/>
        <end position="2064"/>
    </location>
</feature>
<evidence type="ECO:0000313" key="10">
    <source>
        <dbReference type="EMBL" id="CAE7320498.1"/>
    </source>
</evidence>
<feature type="coiled-coil region" evidence="6">
    <location>
        <begin position="484"/>
        <end position="576"/>
    </location>
</feature>
<dbReference type="Pfam" id="PF00632">
    <property type="entry name" value="HECT"/>
    <property type="match status" value="1"/>
</dbReference>
<evidence type="ECO:0000256" key="8">
    <source>
        <dbReference type="SAM" id="SignalP"/>
    </source>
</evidence>
<evidence type="ECO:0000256" key="1">
    <source>
        <dbReference type="ARBA" id="ARBA00000885"/>
    </source>
</evidence>
<dbReference type="FunFam" id="3.30.2160.10:FF:000002">
    <property type="entry name" value="Putative Ubiquitin-protein ligase E3C"/>
    <property type="match status" value="1"/>
</dbReference>
<dbReference type="GO" id="GO:0003924">
    <property type="term" value="F:GTPase activity"/>
    <property type="evidence" value="ECO:0007669"/>
    <property type="project" value="InterPro"/>
</dbReference>
<dbReference type="PANTHER" id="PTHR45700">
    <property type="entry name" value="UBIQUITIN-PROTEIN LIGASE E3C"/>
    <property type="match status" value="1"/>
</dbReference>
<dbReference type="Gene3D" id="3.30.360.10">
    <property type="entry name" value="Dihydrodipicolinate Reductase, domain 2"/>
    <property type="match status" value="1"/>
</dbReference>
<dbReference type="SMART" id="SM00119">
    <property type="entry name" value="HECTc"/>
    <property type="match status" value="1"/>
</dbReference>
<dbReference type="EMBL" id="CAJNDS010002091">
    <property type="protein sequence ID" value="CAE7320498.1"/>
    <property type="molecule type" value="Genomic_DNA"/>
</dbReference>
<dbReference type="InterPro" id="IPR015894">
    <property type="entry name" value="Guanylate-bd_N"/>
</dbReference>
<dbReference type="CDD" id="cd00078">
    <property type="entry name" value="HECTc"/>
    <property type="match status" value="1"/>
</dbReference>
<keyword evidence="8" id="KW-0732">Signal</keyword>
<dbReference type="Gene3D" id="3.40.50.720">
    <property type="entry name" value="NAD(P)-binding Rossmann-like Domain"/>
    <property type="match status" value="1"/>
</dbReference>
<feature type="region of interest" description="Disordered" evidence="7">
    <location>
        <begin position="2031"/>
        <end position="2084"/>
    </location>
</feature>
<dbReference type="GO" id="GO:0005525">
    <property type="term" value="F:GTP binding"/>
    <property type="evidence" value="ECO:0007669"/>
    <property type="project" value="InterPro"/>
</dbReference>
<dbReference type="OrthoDB" id="8068875at2759"/>
<gene>
    <name evidence="10" type="primary">UPL7</name>
    <name evidence="10" type="ORF">SNAT2548_LOCUS16800</name>
</gene>
<evidence type="ECO:0000256" key="2">
    <source>
        <dbReference type="ARBA" id="ARBA00012485"/>
    </source>
</evidence>
<feature type="coiled-coil region" evidence="6">
    <location>
        <begin position="379"/>
        <end position="444"/>
    </location>
</feature>
<dbReference type="SUPFAM" id="SSF51735">
    <property type="entry name" value="NAD(P)-binding Rossmann-fold domains"/>
    <property type="match status" value="1"/>
</dbReference>
<feature type="region of interest" description="Disordered" evidence="7">
    <location>
        <begin position="1467"/>
        <end position="1504"/>
    </location>
</feature>
<comment type="caution">
    <text evidence="10">The sequence shown here is derived from an EMBL/GenBank/DDBJ whole genome shotgun (WGS) entry which is preliminary data.</text>
</comment>
<sequence>MMSLCSLLSSVLVLNTKGTLNESVFSSLALVCRFAEHMEERSQEVSRPALLWALRDFVLELRDAAGHTMSADEYLEQALHAADARGAGKEVRQNLLQFFNHRSCTTLVQPAGAENDMQNLSEVPYSSLRSEFRAGVEAMQAQLVAICHSHPKMVGGQSLGCASFAALLQHLVEAMNESKQLSVKGAWDAVQHTTCGSLADELRGIASQKLKQLKSGQALPDGTQLPMTDEALRTFFRNQRHELKDRWEQQAVGDEEVRKEYWQELKETLAREEQQVRQHNGRLADQQLSQSLKLWQDWLDNSEGTIEEGEKISADLGKLLEHLPTATVARAGRAAVEAAARRVAVARTAVVATVEQSAEAQRRALAWGEQAAKLEGNVRAELEATKAAIKKAADRWRQASQIKEAKEVEMQGKMAELDDGQQQMESAQAELEEARARETELQVLNRTGQEKEVSLQQELEAARAMASKAAAERLASQRCNEAAAEAAGRQNLQLQEELREAQVELQRAKEQLRAEREELKRERESHREKHQEKIQDLHVQLHAERKALTEAHDSDRTEHQQLLASVRHELEEARKQHSESKEGTKGQLLEHVRHIGTLEGKVAGLNTEADFLKGRIAELQDTLKESEAHMFKQSQGITSLRKELEKAKAESGHARAEGEERIGASNEKSELCTSTDFACFSKQLTSQLLKPCKRRVAVALAGAGTFARKAHCPSLVLDDKDCFDLRAVWSKSASSAQALSELVVRHGGAPPVPLWGDQGWREILSGELKLELVDVVLPISVQPSFVTSALAVGLAVVSEKPAAANVSQAEDMLESLESHNRFNAWFVSENWRFEPAFRVAQLAISAGAIGQIIAFSASSVTYMPDDLPYMNLQSWRMQEDSNWIVDVAVHFAAALHLVLGSLEIEGVVIRRVRPKILPFDTFAASLRAGSLDNQIPGAWLFSLSAPRPAPAEISGLSDLDLRLSGTNGTLCVSRAKVELRDMSGRLVQNITGLAGPSVAYALRDVAHSILEMQPAVDTSPRAALRDLRLVESLERHAGSPVQAHAFCSVAWAKVAMALARRVSLRWSPFAGRQCSFCEALHRCAAVCQKTRLKIHPFASRISVAVVSTASESRCQLDPVLKRPPGGLINLRACLCNRSLEKVFAEDMPTSIAYAPSVRRYRLPGLLSRPLPGLEFRAKADGRDIDCNMGWYCTLLAASEVFSESARLSYLQATEDVTFPDCVSDNFGGLRRQEYSLATGSKSSSGHLCMTNYVDPRLKVVGATRTLIAHALLLGAFLGCAGPPGYCELSVAQPWRPAFKRFWEESSAYCHHNWSEDRCAAELKIQEVLAEAHADAAAISADPTEVKSCAHELLTTWVPTGRAHAQVSPGIVTAAVGRLSAAQTMDTCGEKQLQQHLQLLYSVQASTAIALSISIQEGWNTDDLVVLTTFHFASELWHSWWCAPAEFASVFPAPAMFDFDGKVSGNGRVNLSGRGGRKGARSAEESRSDFVKRQHQERESRERKRIREAASRRIQAVYRGHRCRELQGAEKRQVFDKKYAGISSISGTLPPPQKAKFVFHALVPLMRLFALFFRREKDEARLSQVLELVLFSGLQSEGCNIFHVLAMEDSQAPKDMTRQGLLALLEKLLAALLACQRFLDASRVLLTLQKAMFSPSPEYKALGINSGVTVAKLLRRLEIFQVLSPLCSSSEPLQVANMVNLMCSGLDAISLATVEHSLRCRQELLALLLSTPQIGESLCTSEVAKPSLTQSLQRLCSLLVHTAGVLGAAAPNRSCSPAHILDNIAVILERFALHHESGFSTASGELLAFLHWLSWAKEQVGIGAEDAKASARASATLNRGSFARLLLSSVDRGRDDILLAICRLYFAPSDGTAEAECDPPQEVLQTLAFATPLAERLFPTFRGLMRNRSAEDVFEALGPPALASPEAIRLRVFCAVYALQLQPMYDYEFFGAANPLRLEEVRELLPFLNRLTYHFVTTMPDQAGLLPAARALRSSLTSLISLLYHRHRRKAILESDGAWIIPESRTLLRRAPPAINLGTDIPDESMEPMHDEDEPMEVDEEEASQEPERGNAPSMPSTSATSSQTLAERALQATLAEMPHVLPFEDRVSILHAAILADQEERRAYRGPWGPSAMEKHQIRRNFLVDDGIAAFEGLDDEHGLRDTFRVEFIAPDGTPESGVDGGGLFKEFMVHICREMFDPEYGLFSATSDHTLYPATSAFTKHRQAADLYTFLGKVVGKAIYEMFLLEPQFSRVFVNRLLGRVNEVDDVASLDRELHKNMLQIKECSDVEGLGITFSISVTEKGVHKDIDLIPGGSDIPVTRENLTRYLHLMANYRTNVQFQRHTAAFLTGLQKVLPVAWLKMFDPYELNTLISGSTTGFDVRDLRANTVLSGGYQDDSPCIVWLWKLLQEDLEPEDMGRFLMFCTSCSRAPLLGFQNLNPKFCVHRVPDSERLPTSATCANLLKLPDYVSYESLKSKVLQAIRAEAGFDLS</sequence>
<protein>
    <recommendedName>
        <fullName evidence="2">HECT-type E3 ubiquitin transferase</fullName>
        <ecNumber evidence="2">2.3.2.26</ecNumber>
    </recommendedName>
</protein>
<keyword evidence="11" id="KW-1185">Reference proteome</keyword>
<dbReference type="EC" id="2.3.2.26" evidence="2"/>
<evidence type="ECO:0000256" key="6">
    <source>
        <dbReference type="SAM" id="Coils"/>
    </source>
</evidence>
<dbReference type="InterPro" id="IPR044611">
    <property type="entry name" value="E3A/B/C-like"/>
</dbReference>
<evidence type="ECO:0000256" key="5">
    <source>
        <dbReference type="PROSITE-ProRule" id="PRU00104"/>
    </source>
</evidence>
<dbReference type="Pfam" id="PF02263">
    <property type="entry name" value="GBP"/>
    <property type="match status" value="1"/>
</dbReference>
<dbReference type="InterPro" id="IPR027417">
    <property type="entry name" value="P-loop_NTPase"/>
</dbReference>
<dbReference type="Pfam" id="PF01408">
    <property type="entry name" value="GFO_IDH_MocA"/>
    <property type="match status" value="1"/>
</dbReference>
<dbReference type="Proteomes" id="UP000604046">
    <property type="component" value="Unassembled WGS sequence"/>
</dbReference>
<dbReference type="GO" id="GO:0000209">
    <property type="term" value="P:protein polyubiquitination"/>
    <property type="evidence" value="ECO:0007669"/>
    <property type="project" value="InterPro"/>
</dbReference>
<feature type="domain" description="HECT" evidence="9">
    <location>
        <begin position="2156"/>
        <end position="2491"/>
    </location>
</feature>
<dbReference type="InterPro" id="IPR035983">
    <property type="entry name" value="Hect_E3_ubiquitin_ligase"/>
</dbReference>
<dbReference type="InterPro" id="IPR000683">
    <property type="entry name" value="Gfo/Idh/MocA-like_OxRdtase_N"/>
</dbReference>
<dbReference type="PANTHER" id="PTHR45700:SF2">
    <property type="entry name" value="UBIQUITIN-PROTEIN LIGASE E3C"/>
    <property type="match status" value="1"/>
</dbReference>
<dbReference type="PROSITE" id="PS50096">
    <property type="entry name" value="IQ"/>
    <property type="match status" value="1"/>
</dbReference>
<keyword evidence="3" id="KW-0808">Transferase</keyword>
<dbReference type="PROSITE" id="PS50237">
    <property type="entry name" value="HECT"/>
    <property type="match status" value="1"/>
</dbReference>
<feature type="signal peptide" evidence="8">
    <location>
        <begin position="1"/>
        <end position="18"/>
    </location>
</feature>
<evidence type="ECO:0000256" key="3">
    <source>
        <dbReference type="ARBA" id="ARBA00022679"/>
    </source>
</evidence>
<dbReference type="Gene3D" id="3.30.2160.10">
    <property type="entry name" value="Hect, E3 ligase catalytic domain"/>
    <property type="match status" value="1"/>
</dbReference>
<evidence type="ECO:0000256" key="4">
    <source>
        <dbReference type="ARBA" id="ARBA00022786"/>
    </source>
</evidence>
<feature type="coiled-coil region" evidence="6">
    <location>
        <begin position="262"/>
        <end position="289"/>
    </location>
</feature>
<proteinExistence type="predicted"/>
<feature type="compositionally biased region" description="Basic and acidic residues" evidence="7">
    <location>
        <begin position="1480"/>
        <end position="1504"/>
    </location>
</feature>
<dbReference type="InterPro" id="IPR000569">
    <property type="entry name" value="HECT_dom"/>
</dbReference>
<evidence type="ECO:0000313" key="11">
    <source>
        <dbReference type="Proteomes" id="UP000604046"/>
    </source>
</evidence>
<reference evidence="10" key="1">
    <citation type="submission" date="2021-02" db="EMBL/GenBank/DDBJ databases">
        <authorList>
            <person name="Dougan E. K."/>
            <person name="Rhodes N."/>
            <person name="Thang M."/>
            <person name="Chan C."/>
        </authorList>
    </citation>
    <scope>NUCLEOTIDE SEQUENCE</scope>
</reference>
<dbReference type="SUPFAM" id="SSF56204">
    <property type="entry name" value="Hect, E3 ligase catalytic domain"/>
    <property type="match status" value="1"/>
</dbReference>
<dbReference type="Gene3D" id="3.40.50.300">
    <property type="entry name" value="P-loop containing nucleotide triphosphate hydrolases"/>
    <property type="match status" value="1"/>
</dbReference>
<keyword evidence="6" id="KW-0175">Coiled coil</keyword>
<dbReference type="GO" id="GO:0061630">
    <property type="term" value="F:ubiquitin protein ligase activity"/>
    <property type="evidence" value="ECO:0007669"/>
    <property type="project" value="UniProtKB-EC"/>
</dbReference>
<feature type="chain" id="PRO_5032969023" description="HECT-type E3 ubiquitin transferase" evidence="8">
    <location>
        <begin position="19"/>
        <end position="2491"/>
    </location>
</feature>
<accession>A0A812NN82</accession>
<evidence type="ECO:0000259" key="9">
    <source>
        <dbReference type="PROSITE" id="PS50237"/>
    </source>
</evidence>
<feature type="active site" description="Glycyl thioester intermediate" evidence="5">
    <location>
        <position position="2459"/>
    </location>
</feature>
<evidence type="ECO:0000256" key="7">
    <source>
        <dbReference type="SAM" id="MobiDB-lite"/>
    </source>
</evidence>
<organism evidence="10 11">
    <name type="scientific">Symbiodinium natans</name>
    <dbReference type="NCBI Taxonomy" id="878477"/>
    <lineage>
        <taxon>Eukaryota</taxon>
        <taxon>Sar</taxon>
        <taxon>Alveolata</taxon>
        <taxon>Dinophyceae</taxon>
        <taxon>Suessiales</taxon>
        <taxon>Symbiodiniaceae</taxon>
        <taxon>Symbiodinium</taxon>
    </lineage>
</organism>
<dbReference type="CDD" id="cd23767">
    <property type="entry name" value="IQCD"/>
    <property type="match status" value="1"/>
</dbReference>
<feature type="compositionally biased region" description="Low complexity" evidence="7">
    <location>
        <begin position="2071"/>
        <end position="2082"/>
    </location>
</feature>
<dbReference type="Gene3D" id="3.30.2410.10">
    <property type="entry name" value="Hect, E3 ligase catalytic domain"/>
    <property type="match status" value="1"/>
</dbReference>
<comment type="catalytic activity">
    <reaction evidence="1">
        <text>S-ubiquitinyl-[E2 ubiquitin-conjugating enzyme]-L-cysteine + [acceptor protein]-L-lysine = [E2 ubiquitin-conjugating enzyme]-L-cysteine + N(6)-ubiquitinyl-[acceptor protein]-L-lysine.</text>
        <dbReference type="EC" id="2.3.2.26"/>
    </reaction>
</comment>
<dbReference type="FunFam" id="3.30.2410.10:FF:000003">
    <property type="entry name" value="probable E3 ubiquitin-protein ligase HERC4 isoform X1"/>
    <property type="match status" value="1"/>
</dbReference>
<name>A0A812NN82_9DINO</name>
<dbReference type="GO" id="GO:0006511">
    <property type="term" value="P:ubiquitin-dependent protein catabolic process"/>
    <property type="evidence" value="ECO:0007669"/>
    <property type="project" value="TreeGrafter"/>
</dbReference>
<dbReference type="Gene3D" id="3.90.1750.10">
    <property type="entry name" value="Hect, E3 ligase catalytic domains"/>
    <property type="match status" value="1"/>
</dbReference>
<keyword evidence="4 5" id="KW-0833">Ubl conjugation pathway</keyword>